<dbReference type="InterPro" id="IPR036714">
    <property type="entry name" value="SDH_sf"/>
</dbReference>
<comment type="caution">
    <text evidence="5">The sequence shown here is derived from an EMBL/GenBank/DDBJ whole genome shotgun (WGS) entry which is preliminary data.</text>
</comment>
<organism evidence="5 6">
    <name type="scientific">Brucella intermedia LMG 3301</name>
    <dbReference type="NCBI Taxonomy" id="641118"/>
    <lineage>
        <taxon>Bacteria</taxon>
        <taxon>Pseudomonadati</taxon>
        <taxon>Pseudomonadota</taxon>
        <taxon>Alphaproteobacteria</taxon>
        <taxon>Hyphomicrobiales</taxon>
        <taxon>Brucellaceae</taxon>
        <taxon>Brucella/Ochrobactrum group</taxon>
        <taxon>Brucella</taxon>
    </lineage>
</organism>
<dbReference type="PANTHER" id="PTHR12469">
    <property type="entry name" value="PROTEIN EMI5 HOMOLOG, MITOCHONDRIAL"/>
    <property type="match status" value="1"/>
</dbReference>
<evidence type="ECO:0000256" key="3">
    <source>
        <dbReference type="ARBA" id="ARBA00023186"/>
    </source>
</evidence>
<dbReference type="InterPro" id="IPR005631">
    <property type="entry name" value="SDH"/>
</dbReference>
<accession>C4WL41</accession>
<feature type="region of interest" description="Disordered" evidence="4">
    <location>
        <begin position="1"/>
        <end position="32"/>
    </location>
</feature>
<evidence type="ECO:0000256" key="2">
    <source>
        <dbReference type="ARBA" id="ARBA00019418"/>
    </source>
</evidence>
<sequence length="178" mass="20092">MPSSLPSRAATFGPMPESERTEAKNGSRTDGRMAGALTASGCRARAACNLSVLFLFLLDKRVPVCGADAIYQQQFGTDWSLPRMTGSTLATENLDVRRRKLLFRAWHRGMREMDLILGQYADAYIVGFTDPQLDEFEHILEVLDRDLLKWVTGESPIPADYDTPLFRDIVAFRDRIEF</sequence>
<dbReference type="Pfam" id="PF03937">
    <property type="entry name" value="Sdh5"/>
    <property type="match status" value="1"/>
</dbReference>
<name>C4WL41_9HYPH</name>
<dbReference type="PANTHER" id="PTHR12469:SF2">
    <property type="entry name" value="SUCCINATE DEHYDROGENASE ASSEMBLY FACTOR 2, MITOCHONDRIAL"/>
    <property type="match status" value="1"/>
</dbReference>
<dbReference type="HOGENOM" id="CLU_1509127_0_0_5"/>
<keyword evidence="3" id="KW-0143">Chaperone</keyword>
<evidence type="ECO:0000313" key="5">
    <source>
        <dbReference type="EMBL" id="EEQ93575.1"/>
    </source>
</evidence>
<proteinExistence type="inferred from homology"/>
<evidence type="ECO:0000256" key="4">
    <source>
        <dbReference type="SAM" id="MobiDB-lite"/>
    </source>
</evidence>
<evidence type="ECO:0000313" key="6">
    <source>
        <dbReference type="Proteomes" id="UP000004386"/>
    </source>
</evidence>
<dbReference type="Proteomes" id="UP000004386">
    <property type="component" value="Unassembled WGS sequence"/>
</dbReference>
<feature type="compositionally biased region" description="Basic and acidic residues" evidence="4">
    <location>
        <begin position="17"/>
        <end position="31"/>
    </location>
</feature>
<dbReference type="Gene3D" id="1.10.150.250">
    <property type="entry name" value="Flavinator of succinate dehydrogenase"/>
    <property type="match status" value="1"/>
</dbReference>
<comment type="similarity">
    <text evidence="1">Belongs to the SdhE FAD assembly factor family.</text>
</comment>
<protein>
    <recommendedName>
        <fullName evidence="2">FAD assembly factor SdhE</fullName>
    </recommendedName>
</protein>
<dbReference type="GO" id="GO:0006099">
    <property type="term" value="P:tricarboxylic acid cycle"/>
    <property type="evidence" value="ECO:0007669"/>
    <property type="project" value="TreeGrafter"/>
</dbReference>
<dbReference type="AlphaFoldDB" id="C4WL41"/>
<gene>
    <name evidence="5" type="ORF">OINT_2000734</name>
</gene>
<dbReference type="EMBL" id="ACQA01000002">
    <property type="protein sequence ID" value="EEQ93575.1"/>
    <property type="molecule type" value="Genomic_DNA"/>
</dbReference>
<reference evidence="5 6" key="1">
    <citation type="submission" date="2009-05" db="EMBL/GenBank/DDBJ databases">
        <authorList>
            <person name="Setubal J.C."/>
            <person name="Boyle S."/>
            <person name="Crasta O.R."/>
            <person name="Gillespie J.J."/>
            <person name="Kenyon R.W."/>
            <person name="Lu J."/>
            <person name="Mane S."/>
            <person name="Nagrani S."/>
            <person name="Shallom J.M."/>
            <person name="Shallom S."/>
            <person name="Shukla M."/>
            <person name="Snyder E.E."/>
            <person name="Sobral B.W."/>
            <person name="Wattam A.R."/>
            <person name="Will R."/>
            <person name="Williams K."/>
            <person name="Yoo H."/>
            <person name="Munk C."/>
            <person name="Tapia R."/>
            <person name="Green L."/>
            <person name="Rogers Y."/>
            <person name="Detter J.C."/>
            <person name="Bruce D."/>
            <person name="Brettin T.S."/>
            <person name="Tsolis R."/>
        </authorList>
    </citation>
    <scope>NUCLEOTIDE SEQUENCE [LARGE SCALE GENOMIC DNA]</scope>
    <source>
        <strain evidence="5 6">LMG 3301</strain>
    </source>
</reference>
<evidence type="ECO:0000256" key="1">
    <source>
        <dbReference type="ARBA" id="ARBA00008571"/>
    </source>
</evidence>
<dbReference type="SUPFAM" id="SSF109910">
    <property type="entry name" value="YgfY-like"/>
    <property type="match status" value="1"/>
</dbReference>